<gene>
    <name evidence="4" type="ORF">CP970_19985</name>
</gene>
<organism evidence="4 5">
    <name type="scientific">Streptomyces kanamyceticus</name>
    <dbReference type="NCBI Taxonomy" id="1967"/>
    <lineage>
        <taxon>Bacteria</taxon>
        <taxon>Bacillati</taxon>
        <taxon>Actinomycetota</taxon>
        <taxon>Actinomycetes</taxon>
        <taxon>Kitasatosporales</taxon>
        <taxon>Streptomycetaceae</taxon>
        <taxon>Streptomyces</taxon>
    </lineage>
</organism>
<protein>
    <submittedName>
        <fullName evidence="4">ATP-binding protein</fullName>
    </submittedName>
</protein>
<reference evidence="4 5" key="1">
    <citation type="submission" date="2017-09" db="EMBL/GenBank/DDBJ databases">
        <authorList>
            <person name="Lee N."/>
            <person name="Cho B.-K."/>
        </authorList>
    </citation>
    <scope>NUCLEOTIDE SEQUENCE [LARGE SCALE GENOMIC DNA]</scope>
    <source>
        <strain evidence="4 5">ATCC 12853</strain>
    </source>
</reference>
<evidence type="ECO:0000256" key="2">
    <source>
        <dbReference type="SAM" id="MobiDB-lite"/>
    </source>
</evidence>
<dbReference type="OrthoDB" id="4166172at2"/>
<dbReference type="GO" id="GO:0005524">
    <property type="term" value="F:ATP binding"/>
    <property type="evidence" value="ECO:0007669"/>
    <property type="project" value="UniProtKB-KW"/>
</dbReference>
<dbReference type="InterPro" id="IPR003594">
    <property type="entry name" value="HATPase_dom"/>
</dbReference>
<dbReference type="Gene3D" id="3.30.565.10">
    <property type="entry name" value="Histidine kinase-like ATPase, C-terminal domain"/>
    <property type="match status" value="1"/>
</dbReference>
<proteinExistence type="predicted"/>
<evidence type="ECO:0000313" key="4">
    <source>
        <dbReference type="EMBL" id="QEU92885.1"/>
    </source>
</evidence>
<feature type="region of interest" description="Disordered" evidence="2">
    <location>
        <begin position="101"/>
        <end position="120"/>
    </location>
</feature>
<dbReference type="EMBL" id="CP023699">
    <property type="protein sequence ID" value="QEU92885.1"/>
    <property type="molecule type" value="Genomic_DNA"/>
</dbReference>
<evidence type="ECO:0000256" key="1">
    <source>
        <dbReference type="ARBA" id="ARBA00022527"/>
    </source>
</evidence>
<keyword evidence="1" id="KW-0723">Serine/threonine-protein kinase</keyword>
<dbReference type="PANTHER" id="PTHR35526">
    <property type="entry name" value="ANTI-SIGMA-F FACTOR RSBW-RELATED"/>
    <property type="match status" value="1"/>
</dbReference>
<keyword evidence="1" id="KW-0418">Kinase</keyword>
<keyword evidence="4" id="KW-0067">ATP-binding</keyword>
<feature type="domain" description="Histidine kinase/HSP90-like ATPase" evidence="3">
    <location>
        <begin position="38"/>
        <end position="136"/>
    </location>
</feature>
<dbReference type="Pfam" id="PF13581">
    <property type="entry name" value="HATPase_c_2"/>
    <property type="match status" value="1"/>
</dbReference>
<dbReference type="GO" id="GO:0004674">
    <property type="term" value="F:protein serine/threonine kinase activity"/>
    <property type="evidence" value="ECO:0007669"/>
    <property type="project" value="UniProtKB-KW"/>
</dbReference>
<evidence type="ECO:0000313" key="5">
    <source>
        <dbReference type="Proteomes" id="UP000325529"/>
    </source>
</evidence>
<dbReference type="SUPFAM" id="SSF55874">
    <property type="entry name" value="ATPase domain of HSP90 chaperone/DNA topoisomerase II/histidine kinase"/>
    <property type="match status" value="1"/>
</dbReference>
<dbReference type="PANTHER" id="PTHR35526:SF3">
    <property type="entry name" value="ANTI-SIGMA-F FACTOR RSBW"/>
    <property type="match status" value="1"/>
</dbReference>
<dbReference type="InterPro" id="IPR050267">
    <property type="entry name" value="Anti-sigma-factor_SerPK"/>
</dbReference>
<feature type="compositionally biased region" description="Basic and acidic residues" evidence="2">
    <location>
        <begin position="101"/>
        <end position="110"/>
    </location>
</feature>
<dbReference type="AlphaFoldDB" id="A0A5J6GG63"/>
<dbReference type="CDD" id="cd16936">
    <property type="entry name" value="HATPase_RsbW-like"/>
    <property type="match status" value="1"/>
</dbReference>
<name>A0A5J6GG63_STRKN</name>
<dbReference type="InterPro" id="IPR036890">
    <property type="entry name" value="HATPase_C_sf"/>
</dbReference>
<keyword evidence="1" id="KW-0808">Transferase</keyword>
<sequence>MPVMTVARPVSQSQTAYDLMSVSFEVDKRPPGAPLSKSDARRVEQMRRLAAARLHYCALAELVEPVRLIVSELVTNALEHGEGPVTFTLLWSRGTVEITVRDGSSERPKEQNPNPTSENGRGLLLVAWIADEHDGAWGIRRGGRETWCTLQAPSPGGGAA</sequence>
<accession>A0A5J6GG63</accession>
<keyword evidence="4" id="KW-0547">Nucleotide-binding</keyword>
<keyword evidence="5" id="KW-1185">Reference proteome</keyword>
<evidence type="ECO:0000259" key="3">
    <source>
        <dbReference type="Pfam" id="PF13581"/>
    </source>
</evidence>
<dbReference type="Proteomes" id="UP000325529">
    <property type="component" value="Chromosome"/>
</dbReference>
<dbReference type="KEGG" id="ska:CP970_19985"/>